<evidence type="ECO:0000313" key="3">
    <source>
        <dbReference type="Proteomes" id="UP000043437"/>
    </source>
</evidence>
<dbReference type="AlphaFoldDB" id="A0A0K2Y3C1"/>
<sequence length="249" mass="28186">MKKINPYQMALSSLFFVLFVITALALLCATFSSSFAQFFSILNQGFYQPLVFVFCLCGAVVSLMSLIRSVWRKERALVAKIVALISCGFFSYLCLHPLTPSPLEGFLLSLFFFIAFVVLGLGRFLLKWQETPLAQALLFFAPSLNTCLFFLFALGLQSYLLDSSWLALGDFSLFCLGLVWLLYLLAKRPHCFGLYEYTNLWVLGVGILVFLLSAHTLFQAERCSQARLAFYVLGVLSWLMELMFRPKNA</sequence>
<keyword evidence="1" id="KW-1133">Transmembrane helix</keyword>
<evidence type="ECO:0000256" key="1">
    <source>
        <dbReference type="SAM" id="Phobius"/>
    </source>
</evidence>
<keyword evidence="1" id="KW-0812">Transmembrane</keyword>
<dbReference type="RefSeq" id="WP_053945095.1">
    <property type="nucleotide sequence ID" value="NZ_CDMG01000004.1"/>
</dbReference>
<gene>
    <name evidence="2" type="ORF">HAL07_06470</name>
</gene>
<reference evidence="3" key="1">
    <citation type="submission" date="2014-12" db="EMBL/GenBank/DDBJ databases">
        <authorList>
            <person name="Jaenicke S."/>
        </authorList>
    </citation>
    <scope>NUCLEOTIDE SEQUENCE [LARGE SCALE GENOMIC DNA]</scope>
</reference>
<feature type="transmembrane region" description="Helical" evidence="1">
    <location>
        <begin position="198"/>
        <end position="218"/>
    </location>
</feature>
<feature type="transmembrane region" description="Helical" evidence="1">
    <location>
        <begin position="138"/>
        <end position="159"/>
    </location>
</feature>
<keyword evidence="1" id="KW-0472">Membrane</keyword>
<accession>A0A0K2Y3C1</accession>
<dbReference type="GeneID" id="82131634"/>
<evidence type="ECO:0000313" key="2">
    <source>
        <dbReference type="EMBL" id="CRI32172.1"/>
    </source>
</evidence>
<feature type="transmembrane region" description="Helical" evidence="1">
    <location>
        <begin position="78"/>
        <end position="99"/>
    </location>
</feature>
<feature type="transmembrane region" description="Helical" evidence="1">
    <location>
        <begin position="165"/>
        <end position="186"/>
    </location>
</feature>
<feature type="transmembrane region" description="Helical" evidence="1">
    <location>
        <begin position="224"/>
        <end position="244"/>
    </location>
</feature>
<proteinExistence type="predicted"/>
<dbReference type="EMBL" id="CDMG01000004">
    <property type="protein sequence ID" value="CRI32172.1"/>
    <property type="molecule type" value="Genomic_DNA"/>
</dbReference>
<feature type="transmembrane region" description="Helical" evidence="1">
    <location>
        <begin position="46"/>
        <end position="66"/>
    </location>
</feature>
<organism evidence="2 3">
    <name type="scientific">Helicobacter ailurogastricus</name>
    <dbReference type="NCBI Taxonomy" id="1578720"/>
    <lineage>
        <taxon>Bacteria</taxon>
        <taxon>Pseudomonadati</taxon>
        <taxon>Campylobacterota</taxon>
        <taxon>Epsilonproteobacteria</taxon>
        <taxon>Campylobacterales</taxon>
        <taxon>Helicobacteraceae</taxon>
        <taxon>Helicobacter</taxon>
    </lineage>
</organism>
<dbReference type="Proteomes" id="UP000043437">
    <property type="component" value="Unassembled WGS sequence"/>
</dbReference>
<name>A0A0K2Y3C1_9HELI</name>
<feature type="transmembrane region" description="Helical" evidence="1">
    <location>
        <begin position="105"/>
        <end position="126"/>
    </location>
</feature>
<protein>
    <submittedName>
        <fullName evidence="2">Putative</fullName>
    </submittedName>
</protein>